<dbReference type="PANTHER" id="PTHR42749">
    <property type="entry name" value="CELL SHAPE-DETERMINING PROTEIN MREB"/>
    <property type="match status" value="1"/>
</dbReference>
<evidence type="ECO:0000256" key="1">
    <source>
        <dbReference type="ARBA" id="ARBA00022741"/>
    </source>
</evidence>
<dbReference type="GO" id="GO:0005524">
    <property type="term" value="F:ATP binding"/>
    <property type="evidence" value="ECO:0007669"/>
    <property type="project" value="UniProtKB-KW"/>
</dbReference>
<evidence type="ECO:0000256" key="3">
    <source>
        <dbReference type="ARBA" id="ARBA00023186"/>
    </source>
</evidence>
<dbReference type="CDD" id="cd10170">
    <property type="entry name" value="ASKHA_NBD_HSP70"/>
    <property type="match status" value="1"/>
</dbReference>
<keyword evidence="1" id="KW-0547">Nucleotide-binding</keyword>
<dbReference type="Gene3D" id="3.90.640.10">
    <property type="entry name" value="Actin, Chain A, domain 4"/>
    <property type="match status" value="1"/>
</dbReference>
<keyword evidence="5" id="KW-1185">Reference proteome</keyword>
<proteinExistence type="predicted"/>
<keyword evidence="3" id="KW-0143">Chaperone</keyword>
<dbReference type="Pfam" id="PF00012">
    <property type="entry name" value="HSP70"/>
    <property type="match status" value="2"/>
</dbReference>
<dbReference type="PRINTS" id="PR00301">
    <property type="entry name" value="HEATSHOCK70"/>
</dbReference>
<dbReference type="AlphaFoldDB" id="A0A165B317"/>
<protein>
    <submittedName>
        <fullName evidence="4">Chaperone protein DnaK</fullName>
    </submittedName>
</protein>
<evidence type="ECO:0000313" key="5">
    <source>
        <dbReference type="Proteomes" id="UP000182631"/>
    </source>
</evidence>
<keyword evidence="2" id="KW-0067">ATP-binding</keyword>
<accession>A0A165B317</accession>
<dbReference type="InterPro" id="IPR013126">
    <property type="entry name" value="Hsp_70_fam"/>
</dbReference>
<dbReference type="InterPro" id="IPR043129">
    <property type="entry name" value="ATPase_NBD"/>
</dbReference>
<gene>
    <name evidence="4" type="ORF">FLM9_1215</name>
</gene>
<dbReference type="EMBL" id="FITM01000134">
    <property type="protein sequence ID" value="SAY39151.1"/>
    <property type="molecule type" value="Genomic_DNA"/>
</dbReference>
<dbReference type="OrthoDB" id="416657at2"/>
<dbReference type="Gene3D" id="3.30.420.40">
    <property type="match status" value="2"/>
</dbReference>
<evidence type="ECO:0000313" key="4">
    <source>
        <dbReference type="EMBL" id="SAY39151.1"/>
    </source>
</evidence>
<dbReference type="Proteomes" id="UP000182631">
    <property type="component" value="Unassembled WGS sequence"/>
</dbReference>
<organism evidence="4 5">
    <name type="scientific">Candidatus Synechococcus spongiarum</name>
    <dbReference type="NCBI Taxonomy" id="431041"/>
    <lineage>
        <taxon>Bacteria</taxon>
        <taxon>Bacillati</taxon>
        <taxon>Cyanobacteriota</taxon>
        <taxon>Cyanophyceae</taxon>
        <taxon>Synechococcales</taxon>
        <taxon>Synechococcaceae</taxon>
        <taxon>Synechococcus</taxon>
    </lineage>
</organism>
<reference evidence="5" key="1">
    <citation type="submission" date="2016-02" db="EMBL/GenBank/DDBJ databases">
        <authorList>
            <person name="liu f."/>
        </authorList>
    </citation>
    <scope>NUCLEOTIDE SEQUENCE [LARGE SCALE GENOMIC DNA]</scope>
</reference>
<name>A0A165B317_9SYNE</name>
<dbReference type="PANTHER" id="PTHR42749:SF1">
    <property type="entry name" value="CELL SHAPE-DETERMINING PROTEIN MREB"/>
    <property type="match status" value="1"/>
</dbReference>
<dbReference type="GO" id="GO:0140662">
    <property type="term" value="F:ATP-dependent protein folding chaperone"/>
    <property type="evidence" value="ECO:0007669"/>
    <property type="project" value="InterPro"/>
</dbReference>
<evidence type="ECO:0000256" key="2">
    <source>
        <dbReference type="ARBA" id="ARBA00022840"/>
    </source>
</evidence>
<sequence>MDMEDRDAQMQGGSLAIDLGTSNTVVAHQPAAGGPPRLLRLSAYSALDDPIVPTLLYCANDCTTPQQSSSPHPCLVGRQVIEAGLLETTHQPPQPPAQLYCHFKCSIGARPRSPRVEWAERGGALFLAHLWQALQWQTPPERLVLTAPVDAFAGYRRWLLDHGGRLPVPELALVDEPTAAAIGSGLPPGSHVLVVDLGAGTSDLALVRIQGGEGQAQPISQLLRFNGNDLVRSSQHLRVAQVVGKAGAAVGGRDLDHWVAAHMAPYTKGPLPEAWLRGAEQLKCQLSSHEQATVDVIQAEGGVTPWRLERSALERLLQRQGFVRLLDNLLKQVAVAARRDGLDLLQLAAVLPVGGTSRLPLVRRWLEQRLPGVPCCDGQPLTAVAYGALALTPNVQVRDVLSRGVALRYWDRRQQAHGWHPLYWAGQPWPTASPLEIRLAPAHAHQPALELVLAEVSADLRREVVFVDGQPQLLEEQAPPASMSPWPTSFPPLPLSRQAQPGQDALLLAFSITDDRHLRLQVTSLVHEQFDAEFTGAELKSHLDLGPLR</sequence>
<dbReference type="SUPFAM" id="SSF53067">
    <property type="entry name" value="Actin-like ATPase domain"/>
    <property type="match status" value="2"/>
</dbReference>